<keyword evidence="6 8" id="KW-1133">Transmembrane helix</keyword>
<gene>
    <name evidence="9" type="ORF">EVA68_04945</name>
</gene>
<evidence type="ECO:0000256" key="7">
    <source>
        <dbReference type="ARBA" id="ARBA00023136"/>
    </source>
</evidence>
<keyword evidence="7 8" id="KW-0472">Membrane</keyword>
<dbReference type="Pfam" id="PF02508">
    <property type="entry name" value="Rnf-Nqr"/>
    <property type="match status" value="1"/>
</dbReference>
<dbReference type="PANTHER" id="PTHR30586">
    <property type="entry name" value="ELECTRON TRANSPORT COMPLEX PROTEIN RNFE"/>
    <property type="match status" value="1"/>
</dbReference>
<name>A0A520S1A5_9GAMM</name>
<dbReference type="Proteomes" id="UP000316199">
    <property type="component" value="Unassembled WGS sequence"/>
</dbReference>
<sequence length="76" mass="8368">MNRFSQIACDGIWRQNPVLVQLLGLCPLLAVSTSFVTAFSLGVITLFVLTASNIVISIIRLLLHDAMRMPTQIIVI</sequence>
<evidence type="ECO:0000256" key="6">
    <source>
        <dbReference type="ARBA" id="ARBA00022989"/>
    </source>
</evidence>
<evidence type="ECO:0000256" key="8">
    <source>
        <dbReference type="SAM" id="Phobius"/>
    </source>
</evidence>
<feature type="non-terminal residue" evidence="9">
    <location>
        <position position="76"/>
    </location>
</feature>
<evidence type="ECO:0000256" key="3">
    <source>
        <dbReference type="ARBA" id="ARBA00022519"/>
    </source>
</evidence>
<dbReference type="PANTHER" id="PTHR30586:SF0">
    <property type="entry name" value="ION-TRANSLOCATING OXIDOREDUCTASE COMPLEX SUBUNIT E"/>
    <property type="match status" value="1"/>
</dbReference>
<protein>
    <submittedName>
        <fullName evidence="9">Electron transport complex subunit RsxE</fullName>
    </submittedName>
</protein>
<dbReference type="GO" id="GO:0012505">
    <property type="term" value="C:endomembrane system"/>
    <property type="evidence" value="ECO:0007669"/>
    <property type="project" value="UniProtKB-SubCell"/>
</dbReference>
<accession>A0A520S1A5</accession>
<keyword evidence="2" id="KW-0813">Transport</keyword>
<comment type="subcellular location">
    <subcellularLocation>
        <location evidence="1">Endomembrane system</location>
        <topology evidence="1">Multi-pass membrane protein</topology>
    </subcellularLocation>
</comment>
<feature type="transmembrane region" description="Helical" evidence="8">
    <location>
        <begin position="44"/>
        <end position="63"/>
    </location>
</feature>
<organism evidence="9 10">
    <name type="scientific">OM182 bacterium</name>
    <dbReference type="NCBI Taxonomy" id="2510334"/>
    <lineage>
        <taxon>Bacteria</taxon>
        <taxon>Pseudomonadati</taxon>
        <taxon>Pseudomonadota</taxon>
        <taxon>Gammaproteobacteria</taxon>
        <taxon>OMG group</taxon>
        <taxon>OM182 clade</taxon>
    </lineage>
</organism>
<evidence type="ECO:0000313" key="9">
    <source>
        <dbReference type="EMBL" id="RZO76246.1"/>
    </source>
</evidence>
<dbReference type="InterPro" id="IPR003667">
    <property type="entry name" value="NqrDE/RnfAE"/>
</dbReference>
<evidence type="ECO:0000256" key="5">
    <source>
        <dbReference type="ARBA" id="ARBA00022967"/>
    </source>
</evidence>
<keyword evidence="4 8" id="KW-0812">Transmembrane</keyword>
<evidence type="ECO:0000313" key="10">
    <source>
        <dbReference type="Proteomes" id="UP000316199"/>
    </source>
</evidence>
<keyword evidence="3" id="KW-1003">Cell membrane</keyword>
<comment type="caution">
    <text evidence="9">The sequence shown here is derived from an EMBL/GenBank/DDBJ whole genome shotgun (WGS) entry which is preliminary data.</text>
</comment>
<evidence type="ECO:0000256" key="4">
    <source>
        <dbReference type="ARBA" id="ARBA00022692"/>
    </source>
</evidence>
<keyword evidence="3" id="KW-0997">Cell inner membrane</keyword>
<dbReference type="EMBL" id="SHAG01000015">
    <property type="protein sequence ID" value="RZO76246.1"/>
    <property type="molecule type" value="Genomic_DNA"/>
</dbReference>
<dbReference type="AlphaFoldDB" id="A0A520S1A5"/>
<dbReference type="GO" id="GO:0005886">
    <property type="term" value="C:plasma membrane"/>
    <property type="evidence" value="ECO:0007669"/>
    <property type="project" value="TreeGrafter"/>
</dbReference>
<proteinExistence type="predicted"/>
<reference evidence="9 10" key="1">
    <citation type="submission" date="2019-02" db="EMBL/GenBank/DDBJ databases">
        <title>Prokaryotic population dynamics and viral predation in marine succession experiment using metagenomics: the confinement effect.</title>
        <authorList>
            <person name="Haro-Moreno J.M."/>
            <person name="Rodriguez-Valera F."/>
            <person name="Lopez-Perez M."/>
        </authorList>
    </citation>
    <scope>NUCLEOTIDE SEQUENCE [LARGE SCALE GENOMIC DNA]</scope>
    <source>
        <strain evidence="9">MED-G157</strain>
    </source>
</reference>
<keyword evidence="5" id="KW-1278">Translocase</keyword>
<evidence type="ECO:0000256" key="1">
    <source>
        <dbReference type="ARBA" id="ARBA00004127"/>
    </source>
</evidence>
<evidence type="ECO:0000256" key="2">
    <source>
        <dbReference type="ARBA" id="ARBA00022448"/>
    </source>
</evidence>